<dbReference type="PANTHER" id="PTHR45910:SF1">
    <property type="entry name" value="N-ALPHA-ACETYLTRANSFERASE 20"/>
    <property type="match status" value="1"/>
</dbReference>
<evidence type="ECO:0000313" key="18">
    <source>
        <dbReference type="EMBL" id="TDG43206.1"/>
    </source>
</evidence>
<evidence type="ECO:0000256" key="13">
    <source>
        <dbReference type="ARBA" id="ARBA00047385"/>
    </source>
</evidence>
<comment type="catalytic activity">
    <reaction evidence="16">
        <text>N-terminal L-methionyl-L-glutamyl-[protein] + acetyl-CoA = N-terminal N(alpha)-acetyl-L-methionyl-L-glutamyl-[protein] + CoA + H(+)</text>
        <dbReference type="Rhea" id="RHEA:50488"/>
        <dbReference type="Rhea" id="RHEA-COMP:12696"/>
        <dbReference type="Rhea" id="RHEA-COMP:12697"/>
        <dbReference type="ChEBI" id="CHEBI:15378"/>
        <dbReference type="ChEBI" id="CHEBI:57287"/>
        <dbReference type="ChEBI" id="CHEBI:57288"/>
        <dbReference type="ChEBI" id="CHEBI:133359"/>
        <dbReference type="ChEBI" id="CHEBI:133360"/>
        <dbReference type="EC" id="2.3.1.254"/>
    </reaction>
</comment>
<comment type="catalytic activity">
    <reaction evidence="15">
        <text>N-terminal L-methionyl-L-glutaminyl-[protein] + acetyl-CoA = N-terminal N(alpha)-acetyl-L-methionyl-L-glutaminyl-[protein] + CoA + H(+)</text>
        <dbReference type="Rhea" id="RHEA:50492"/>
        <dbReference type="Rhea" id="RHEA-COMP:12698"/>
        <dbReference type="Rhea" id="RHEA-COMP:12699"/>
        <dbReference type="ChEBI" id="CHEBI:15378"/>
        <dbReference type="ChEBI" id="CHEBI:57287"/>
        <dbReference type="ChEBI" id="CHEBI:57288"/>
        <dbReference type="ChEBI" id="CHEBI:133361"/>
        <dbReference type="ChEBI" id="CHEBI:133362"/>
        <dbReference type="EC" id="2.3.1.254"/>
    </reaction>
</comment>
<evidence type="ECO:0000313" key="19">
    <source>
        <dbReference type="Proteomes" id="UP000295192"/>
    </source>
</evidence>
<dbReference type="CDD" id="cd04301">
    <property type="entry name" value="NAT_SF"/>
    <property type="match status" value="1"/>
</dbReference>
<dbReference type="InterPro" id="IPR000182">
    <property type="entry name" value="GNAT_dom"/>
</dbReference>
<evidence type="ECO:0000256" key="8">
    <source>
        <dbReference type="ARBA" id="ARBA00042295"/>
    </source>
</evidence>
<keyword evidence="19" id="KW-1185">Reference proteome</keyword>
<dbReference type="PROSITE" id="PS51186">
    <property type="entry name" value="GNAT"/>
    <property type="match status" value="1"/>
</dbReference>
<comment type="similarity">
    <text evidence="3">Belongs to the acetyltransferase family. ARD1 subfamily.</text>
</comment>
<dbReference type="InterPro" id="IPR016181">
    <property type="entry name" value="Acyl_CoA_acyltransferase"/>
</dbReference>
<dbReference type="OrthoDB" id="47017at2759"/>
<comment type="function">
    <text evidence="12">Catalytic subunit of the NatB complex which catalyzes acetylation of the N-terminal methionine residues of peptides beginning with Met-Asp, Met-Glu, Met-Asn and Met-Gln. Proteins with cell cycle functions are overrepresented in the pool of NatB substrates. Required for maintaining the structure and function of actomyosin fibers and for proper cellular migration.</text>
</comment>
<evidence type="ECO:0000256" key="6">
    <source>
        <dbReference type="ARBA" id="ARBA00039529"/>
    </source>
</evidence>
<dbReference type="EMBL" id="LSRL02000169">
    <property type="protein sequence ID" value="TDG43206.1"/>
    <property type="molecule type" value="Genomic_DNA"/>
</dbReference>
<comment type="subunit">
    <text evidence="4">Component of the N-terminal acetyltransferase B (NatB) complex which is composed of NAA20 and NAA25.</text>
</comment>
<evidence type="ECO:0000256" key="10">
    <source>
        <dbReference type="ARBA" id="ARBA00042723"/>
    </source>
</evidence>
<evidence type="ECO:0000256" key="11">
    <source>
        <dbReference type="ARBA" id="ARBA00042743"/>
    </source>
</evidence>
<dbReference type="InterPro" id="IPR051646">
    <property type="entry name" value="NatB_acetyltransferase_subunit"/>
</dbReference>
<evidence type="ECO:0000256" key="9">
    <source>
        <dbReference type="ARBA" id="ARBA00042702"/>
    </source>
</evidence>
<gene>
    <name evidence="18" type="ORF">AWZ03_010366</name>
</gene>
<keyword evidence="2" id="KW-0012">Acyltransferase</keyword>
<dbReference type="GO" id="GO:0120518">
    <property type="term" value="F:protein N-terminal-methionine acetyltransferase activity"/>
    <property type="evidence" value="ECO:0007669"/>
    <property type="project" value="UniProtKB-EC"/>
</dbReference>
<dbReference type="STRING" id="7232.A0A484B312"/>
<comment type="catalytic activity">
    <reaction evidence="13">
        <text>N-terminal L-methionyl-L-aspartyl-[protein] + acetyl-CoA = N-terminal N(alpha)-acetyl-L-methionyl-L-aspartyl-[protein] + CoA + H(+)</text>
        <dbReference type="Rhea" id="RHEA:50480"/>
        <dbReference type="Rhea" id="RHEA-COMP:12692"/>
        <dbReference type="Rhea" id="RHEA-COMP:12693"/>
        <dbReference type="ChEBI" id="CHEBI:15378"/>
        <dbReference type="ChEBI" id="CHEBI:57287"/>
        <dbReference type="ChEBI" id="CHEBI:57288"/>
        <dbReference type="ChEBI" id="CHEBI:133045"/>
        <dbReference type="ChEBI" id="CHEBI:133063"/>
        <dbReference type="EC" id="2.3.1.254"/>
    </reaction>
</comment>
<dbReference type="Proteomes" id="UP000295192">
    <property type="component" value="Unassembled WGS sequence"/>
</dbReference>
<proteinExistence type="inferred from homology"/>
<evidence type="ECO:0000256" key="14">
    <source>
        <dbReference type="ARBA" id="ARBA00047402"/>
    </source>
</evidence>
<evidence type="ECO:0000256" key="7">
    <source>
        <dbReference type="ARBA" id="ARBA00041220"/>
    </source>
</evidence>
<comment type="caution">
    <text evidence="18">The sequence shown here is derived from an EMBL/GenBank/DDBJ whole genome shotgun (WGS) entry which is preliminary data.</text>
</comment>
<comment type="catalytic activity">
    <reaction evidence="14">
        <text>N-terminal L-methionyl-L-asparaginyl-[protein] + acetyl-CoA = N-terminal N(alpha)-acetyl-L-methionyl-L-asparaginyl-[protein] + CoA + H(+)</text>
        <dbReference type="Rhea" id="RHEA:50484"/>
        <dbReference type="Rhea" id="RHEA-COMP:12694"/>
        <dbReference type="Rhea" id="RHEA-COMP:12695"/>
        <dbReference type="ChEBI" id="CHEBI:15378"/>
        <dbReference type="ChEBI" id="CHEBI:57287"/>
        <dbReference type="ChEBI" id="CHEBI:57288"/>
        <dbReference type="ChEBI" id="CHEBI:133356"/>
        <dbReference type="ChEBI" id="CHEBI:133358"/>
        <dbReference type="EC" id="2.3.1.254"/>
    </reaction>
</comment>
<keyword evidence="1" id="KW-0808">Transferase</keyword>
<protein>
    <recommendedName>
        <fullName evidence="6">N-alpha-acetyltransferase 20</fullName>
        <ecNumber evidence="5">2.3.1.254</ecNumber>
    </recommendedName>
    <alternativeName>
        <fullName evidence="10">Methionine N-acetyltransferase</fullName>
    </alternativeName>
    <alternativeName>
        <fullName evidence="7">N-acetyltransferase 5</fullName>
    </alternativeName>
    <alternativeName>
        <fullName evidence="11">N-terminal acetyltransferase B complex catalytic subunit NAA20</fullName>
    </alternativeName>
    <alternativeName>
        <fullName evidence="9">N-terminal acetyltransferase B complex catalytic subunit NAT5</fullName>
    </alternativeName>
    <alternativeName>
        <fullName evidence="8">NatB catalytic subunit</fullName>
    </alternativeName>
</protein>
<name>A0A484B312_DRONA</name>
<evidence type="ECO:0000256" key="12">
    <source>
        <dbReference type="ARBA" id="ARBA00046112"/>
    </source>
</evidence>
<dbReference type="AlphaFoldDB" id="A0A484B312"/>
<dbReference type="SUPFAM" id="SSF55729">
    <property type="entry name" value="Acyl-CoA N-acyltransferases (Nat)"/>
    <property type="match status" value="1"/>
</dbReference>
<dbReference type="GO" id="GO:0031416">
    <property type="term" value="C:NatB complex"/>
    <property type="evidence" value="ECO:0007669"/>
    <property type="project" value="TreeGrafter"/>
</dbReference>
<reference evidence="18 19" key="1">
    <citation type="journal article" date="2019" name="J. Hered.">
        <title>An Improved Genome Assembly for Drosophila navojoa, the Basal Species in the mojavensis Cluster.</title>
        <authorList>
            <person name="Vanderlinde T."/>
            <person name="Dupim E.G."/>
            <person name="Nazario-Yepiz N.O."/>
            <person name="Carvalho A.B."/>
        </authorList>
    </citation>
    <scope>NUCLEOTIDE SEQUENCE [LARGE SCALE GENOMIC DNA]</scope>
    <source>
        <strain evidence="18">Navoj_Jal97</strain>
        <tissue evidence="18">Whole organism</tissue>
    </source>
</reference>
<dbReference type="Pfam" id="PF00583">
    <property type="entry name" value="Acetyltransf_1"/>
    <property type="match status" value="1"/>
</dbReference>
<dbReference type="OMA" id="DWYVDLF"/>
<feature type="domain" description="N-acetyltransferase" evidence="17">
    <location>
        <begin position="2"/>
        <end position="160"/>
    </location>
</feature>
<evidence type="ECO:0000256" key="15">
    <source>
        <dbReference type="ARBA" id="ARBA00048177"/>
    </source>
</evidence>
<evidence type="ECO:0000256" key="5">
    <source>
        <dbReference type="ARBA" id="ARBA00039120"/>
    </source>
</evidence>
<evidence type="ECO:0000256" key="16">
    <source>
        <dbReference type="ARBA" id="ARBA00048890"/>
    </source>
</evidence>
<evidence type="ECO:0000256" key="1">
    <source>
        <dbReference type="ARBA" id="ARBA00022679"/>
    </source>
</evidence>
<evidence type="ECO:0000256" key="4">
    <source>
        <dbReference type="ARBA" id="ARBA00038748"/>
    </source>
</evidence>
<accession>A0A484B312</accession>
<dbReference type="Gene3D" id="3.40.630.30">
    <property type="match status" value="1"/>
</dbReference>
<evidence type="ECO:0000256" key="2">
    <source>
        <dbReference type="ARBA" id="ARBA00023315"/>
    </source>
</evidence>
<organism evidence="18 19">
    <name type="scientific">Drosophila navojoa</name>
    <name type="common">Fruit fly</name>
    <dbReference type="NCBI Taxonomy" id="7232"/>
    <lineage>
        <taxon>Eukaryota</taxon>
        <taxon>Metazoa</taxon>
        <taxon>Ecdysozoa</taxon>
        <taxon>Arthropoda</taxon>
        <taxon>Hexapoda</taxon>
        <taxon>Insecta</taxon>
        <taxon>Pterygota</taxon>
        <taxon>Neoptera</taxon>
        <taxon>Endopterygota</taxon>
        <taxon>Diptera</taxon>
        <taxon>Brachycera</taxon>
        <taxon>Muscomorpha</taxon>
        <taxon>Ephydroidea</taxon>
        <taxon>Drosophilidae</taxon>
        <taxon>Drosophila</taxon>
    </lineage>
</organism>
<evidence type="ECO:0000259" key="17">
    <source>
        <dbReference type="PROSITE" id="PS51186"/>
    </source>
</evidence>
<evidence type="ECO:0000256" key="3">
    <source>
        <dbReference type="ARBA" id="ARBA00025786"/>
    </source>
</evidence>
<dbReference type="EC" id="2.3.1.254" evidence="5"/>
<dbReference type="PANTHER" id="PTHR45910">
    <property type="entry name" value="N-ALPHA-ACETYLTRANSFERASE 20"/>
    <property type="match status" value="1"/>
</dbReference>
<sequence length="204" mass="23745">MTALREFAFDDLFKFNRILFDPLTEVYTIAFYASRVFEFPMLTEVAVAPNGQVTGFIMGSRVRNKQWGRNGKDSDKMGSHGHVNALSIDNDYRRLGVGTLLMESFRVKLEVKREWYIDLFVRCKNQKAIKLYELLGYTKYSLLRKYYDDDDGYEMRLPLSQDVDGICLKGRKKVIDGFHSAGRELVKVLRTLFVRLRDAILNML</sequence>